<evidence type="ECO:0000313" key="1">
    <source>
        <dbReference type="EMBL" id="KAL2292619.1"/>
    </source>
</evidence>
<accession>A0ABR4FD60</accession>
<reference evidence="1 2" key="1">
    <citation type="submission" date="2024-03" db="EMBL/GenBank/DDBJ databases">
        <title>A high-quality draft genome sequence of Diaporthe vaccinii, a causative agent of upright dieback and viscid rot disease in cranberry plants.</title>
        <authorList>
            <person name="Sarrasin M."/>
            <person name="Lang B.F."/>
            <person name="Burger G."/>
        </authorList>
    </citation>
    <scope>NUCLEOTIDE SEQUENCE [LARGE SCALE GENOMIC DNA]</scope>
    <source>
        <strain evidence="1 2">IS7</strain>
    </source>
</reference>
<evidence type="ECO:0000313" key="2">
    <source>
        <dbReference type="Proteomes" id="UP001600888"/>
    </source>
</evidence>
<proteinExistence type="predicted"/>
<dbReference type="EMBL" id="JBAWTH010000002">
    <property type="protein sequence ID" value="KAL2292619.1"/>
    <property type="molecule type" value="Genomic_DNA"/>
</dbReference>
<dbReference type="Proteomes" id="UP001600888">
    <property type="component" value="Unassembled WGS sequence"/>
</dbReference>
<keyword evidence="2" id="KW-1185">Reference proteome</keyword>
<name>A0ABR4FD60_9PEZI</name>
<organism evidence="1 2">
    <name type="scientific">Diaporthe vaccinii</name>
    <dbReference type="NCBI Taxonomy" id="105482"/>
    <lineage>
        <taxon>Eukaryota</taxon>
        <taxon>Fungi</taxon>
        <taxon>Dikarya</taxon>
        <taxon>Ascomycota</taxon>
        <taxon>Pezizomycotina</taxon>
        <taxon>Sordariomycetes</taxon>
        <taxon>Sordariomycetidae</taxon>
        <taxon>Diaporthales</taxon>
        <taxon>Diaporthaceae</taxon>
        <taxon>Diaporthe</taxon>
        <taxon>Diaporthe eres species complex</taxon>
    </lineage>
</organism>
<gene>
    <name evidence="1" type="ORF">FJTKL_07735</name>
</gene>
<sequence length="74" mass="8062">MASTRTLQTAANALRLGAYRAGVASSWSLLRSTAPQAFRLSAPAPRYAAATFPSGIRRYSQQQPAESKIWSFED</sequence>
<protein>
    <submittedName>
        <fullName evidence="1">Uncharacterized protein</fullName>
    </submittedName>
</protein>
<comment type="caution">
    <text evidence="1">The sequence shown here is derived from an EMBL/GenBank/DDBJ whole genome shotgun (WGS) entry which is preliminary data.</text>
</comment>
<feature type="non-terminal residue" evidence="1">
    <location>
        <position position="74"/>
    </location>
</feature>